<evidence type="ECO:0000256" key="3">
    <source>
        <dbReference type="ARBA" id="ARBA00002443"/>
    </source>
</evidence>
<dbReference type="Pfam" id="PF05195">
    <property type="entry name" value="AMP_N"/>
    <property type="match status" value="1"/>
</dbReference>
<comment type="catalytic activity">
    <reaction evidence="1">
        <text>Release of any N-terminal amino acid, including proline, that is linked to proline, even from a dipeptide or tripeptide.</text>
        <dbReference type="EC" id="3.4.11.9"/>
    </reaction>
</comment>
<dbReference type="GO" id="GO:0005739">
    <property type="term" value="C:mitochondrion"/>
    <property type="evidence" value="ECO:0007669"/>
    <property type="project" value="TreeGrafter"/>
</dbReference>
<comment type="cofactor">
    <cofactor evidence="2">
        <name>Mn(2+)</name>
        <dbReference type="ChEBI" id="CHEBI:29035"/>
    </cofactor>
</comment>
<reference evidence="16" key="2">
    <citation type="journal article" date="2009" name="Genome Res.">
        <title>Comparative genomic analyses of the human fungal pathogens Coccidioides and their relatives.</title>
        <authorList>
            <person name="Sharpton T.J."/>
            <person name="Stajich J.E."/>
            <person name="Rounsley S.D."/>
            <person name="Gardner M.J."/>
            <person name="Wortman J.R."/>
            <person name="Jordar V.S."/>
            <person name="Maiti R."/>
            <person name="Kodira C.D."/>
            <person name="Neafsey D.E."/>
            <person name="Zeng Q."/>
            <person name="Hung C.-Y."/>
            <person name="McMahan C."/>
            <person name="Muszewska A."/>
            <person name="Grynberg M."/>
            <person name="Mandel M.A."/>
            <person name="Kellner E.M."/>
            <person name="Barker B.M."/>
            <person name="Galgiani J.N."/>
            <person name="Orbach M.J."/>
            <person name="Kirkland T.N."/>
            <person name="Cole G.T."/>
            <person name="Henn M.R."/>
            <person name="Birren B.W."/>
            <person name="Taylor J.W."/>
        </authorList>
    </citation>
    <scope>NUCLEOTIDE SEQUENCE [LARGE SCALE GENOMIC DNA]</scope>
    <source>
        <strain evidence="16">RMSCC 3488</strain>
    </source>
</reference>
<keyword evidence="10" id="KW-0482">Metalloprotease</keyword>
<evidence type="ECO:0000256" key="9">
    <source>
        <dbReference type="ARBA" id="ARBA00022801"/>
    </source>
</evidence>
<dbReference type="Pfam" id="PF00557">
    <property type="entry name" value="Peptidase_M24"/>
    <property type="match status" value="1"/>
</dbReference>
<dbReference type="EMBL" id="DS268109">
    <property type="protein sequence ID" value="KMM65313.1"/>
    <property type="molecule type" value="Genomic_DNA"/>
</dbReference>
<dbReference type="PANTHER" id="PTHR43226">
    <property type="entry name" value="XAA-PRO AMINOPEPTIDASE 3"/>
    <property type="match status" value="1"/>
</dbReference>
<dbReference type="SMART" id="SM01011">
    <property type="entry name" value="AMP_N"/>
    <property type="match status" value="1"/>
</dbReference>
<evidence type="ECO:0000313" key="15">
    <source>
        <dbReference type="EMBL" id="KMM65313.1"/>
    </source>
</evidence>
<comment type="similarity">
    <text evidence="4">Belongs to the peptidase M24B family.</text>
</comment>
<keyword evidence="6" id="KW-0031">Aminopeptidase</keyword>
<dbReference type="InterPro" id="IPR007865">
    <property type="entry name" value="Aminopep_P_N"/>
</dbReference>
<evidence type="ECO:0000256" key="7">
    <source>
        <dbReference type="ARBA" id="ARBA00022670"/>
    </source>
</evidence>
<keyword evidence="8" id="KW-0479">Metal-binding</keyword>
<dbReference type="InterPro" id="IPR000994">
    <property type="entry name" value="Pept_M24"/>
</dbReference>
<evidence type="ECO:0000313" key="16">
    <source>
        <dbReference type="Proteomes" id="UP000054567"/>
    </source>
</evidence>
<evidence type="ECO:0000256" key="5">
    <source>
        <dbReference type="ARBA" id="ARBA00012574"/>
    </source>
</evidence>
<evidence type="ECO:0000259" key="14">
    <source>
        <dbReference type="SMART" id="SM01011"/>
    </source>
</evidence>
<name>A0A0J6F573_COCPO</name>
<dbReference type="PANTHER" id="PTHR43226:SF4">
    <property type="entry name" value="XAA-PRO AMINOPEPTIDASE 3"/>
    <property type="match status" value="1"/>
</dbReference>
<dbReference type="InterPro" id="IPR036005">
    <property type="entry name" value="Creatinase/aminopeptidase-like"/>
</dbReference>
<sequence length="502" mass="55691">MSAGYSLSRHCYRNVRNVLDSSSFSRCRGKPFLRSKVEARQAPRRYNSISAADLQFGQPLHETHPHILKAGELTPGITALEYAHRRAKLAAKLPKDAVAIIKAADVKYKSKSVFYEYHQDSDFFYLTGFNEPGALAVIANNGADGDHIFHLYVREKDPHSELWQGARSGTRAALDVFNADETDSIDRIKDILPEIVSGASEIYTDVKGLTSAKSLISRFFPSIQNNADTANRAAAFSKIKPLSPLVSELRVFKSDSEIANMRKAGQASGRAFTDAMKQSFSSEKDLYAFLEYRFKMSGCDKSAFVPVVAGGQNALSIHYVRNDDILRNGNLVLVDGGGSYGGYISDITRTWPINGKFSPPQRDLYAAVLNVQRKCVGLCHESQNMSLDDIHEYAERGLREELSGLGFNLPRSAIRTLFPHHVGHYIGLDVHDTGDYSRSHGLLKGQCVTIEPGIYIPDDERWPEHFRGIGIRIEDSVCVGDESPLVLTTEAVKEVDDIEALR</sequence>
<gene>
    <name evidence="15" type="ORF">CPAG_01664</name>
</gene>
<evidence type="ECO:0000256" key="2">
    <source>
        <dbReference type="ARBA" id="ARBA00001936"/>
    </source>
</evidence>
<dbReference type="SUPFAM" id="SSF53092">
    <property type="entry name" value="Creatinase/prolidase N-terminal domain"/>
    <property type="match status" value="1"/>
</dbReference>
<dbReference type="GO" id="GO:0070006">
    <property type="term" value="F:metalloaminopeptidase activity"/>
    <property type="evidence" value="ECO:0007669"/>
    <property type="project" value="InterPro"/>
</dbReference>
<dbReference type="VEuPathDB" id="FungiDB:CPAG_01664"/>
<dbReference type="GO" id="GO:0006508">
    <property type="term" value="P:proteolysis"/>
    <property type="evidence" value="ECO:0007669"/>
    <property type="project" value="UniProtKB-KW"/>
</dbReference>
<dbReference type="EC" id="3.4.11.9" evidence="5"/>
<evidence type="ECO:0000256" key="1">
    <source>
        <dbReference type="ARBA" id="ARBA00001424"/>
    </source>
</evidence>
<keyword evidence="11" id="KW-0464">Manganese</keyword>
<reference evidence="15 16" key="1">
    <citation type="submission" date="2007-06" db="EMBL/GenBank/DDBJ databases">
        <title>The Genome Sequence of Coccidioides posadasii RMSCC_3488.</title>
        <authorList>
            <consortium name="Coccidioides Genome Resources Consortium"/>
            <consortium name="The Broad Institute Genome Sequencing Platform"/>
            <person name="Henn M.R."/>
            <person name="Sykes S."/>
            <person name="Young S."/>
            <person name="Jaffe D."/>
            <person name="Berlin A."/>
            <person name="Alvarez P."/>
            <person name="Butler J."/>
            <person name="Gnerre S."/>
            <person name="Grabherr M."/>
            <person name="Mauceli E."/>
            <person name="Brockman W."/>
            <person name="Kodira C."/>
            <person name="Alvarado L."/>
            <person name="Zeng Q."/>
            <person name="Crawford M."/>
            <person name="Antoine C."/>
            <person name="Devon K."/>
            <person name="Galgiani J."/>
            <person name="Orsborn K."/>
            <person name="Lewis M.L."/>
            <person name="Nusbaum C."/>
            <person name="Galagan J."/>
            <person name="Birren B."/>
        </authorList>
    </citation>
    <scope>NUCLEOTIDE SEQUENCE [LARGE SCALE GENOMIC DNA]</scope>
    <source>
        <strain evidence="15 16">RMSCC 3488</strain>
    </source>
</reference>
<keyword evidence="7" id="KW-0645">Protease</keyword>
<evidence type="ECO:0000256" key="10">
    <source>
        <dbReference type="ARBA" id="ARBA00023049"/>
    </source>
</evidence>
<dbReference type="InterPro" id="IPR052433">
    <property type="entry name" value="X-Pro_dipept-like"/>
</dbReference>
<proteinExistence type="inferred from homology"/>
<comment type="function">
    <text evidence="3">Catalyzes the removal of a penultimate prolyl residue from the N-termini of peptides.</text>
</comment>
<dbReference type="Gene3D" id="3.40.350.10">
    <property type="entry name" value="Creatinase/prolidase N-terminal domain"/>
    <property type="match status" value="1"/>
</dbReference>
<dbReference type="AlphaFoldDB" id="A0A0J6F573"/>
<protein>
    <recommendedName>
        <fullName evidence="5">Xaa-Pro aminopeptidase</fullName>
        <ecNumber evidence="5">3.4.11.9</ecNumber>
    </recommendedName>
    <alternativeName>
        <fullName evidence="12">Aminoacylproline aminopeptidase</fullName>
    </alternativeName>
    <alternativeName>
        <fullName evidence="13">Prolidase</fullName>
    </alternativeName>
</protein>
<keyword evidence="9" id="KW-0378">Hydrolase</keyword>
<dbReference type="GO" id="GO:0030145">
    <property type="term" value="F:manganese ion binding"/>
    <property type="evidence" value="ECO:0007669"/>
    <property type="project" value="InterPro"/>
</dbReference>
<evidence type="ECO:0000256" key="8">
    <source>
        <dbReference type="ARBA" id="ARBA00022723"/>
    </source>
</evidence>
<feature type="domain" description="Aminopeptidase P N-terminal" evidence="14">
    <location>
        <begin position="77"/>
        <end position="210"/>
    </location>
</feature>
<dbReference type="SUPFAM" id="SSF55920">
    <property type="entry name" value="Creatinase/aminopeptidase"/>
    <property type="match status" value="1"/>
</dbReference>
<accession>A0A0J6F573</accession>
<evidence type="ECO:0000256" key="4">
    <source>
        <dbReference type="ARBA" id="ARBA00008766"/>
    </source>
</evidence>
<evidence type="ECO:0000256" key="12">
    <source>
        <dbReference type="ARBA" id="ARBA00030849"/>
    </source>
</evidence>
<reference evidence="16" key="3">
    <citation type="journal article" date="2010" name="Genome Res.">
        <title>Population genomic sequencing of Coccidioides fungi reveals recent hybridization and transposon control.</title>
        <authorList>
            <person name="Neafsey D.E."/>
            <person name="Barker B.M."/>
            <person name="Sharpton T.J."/>
            <person name="Stajich J.E."/>
            <person name="Park D.J."/>
            <person name="Whiston E."/>
            <person name="Hung C.-Y."/>
            <person name="McMahan C."/>
            <person name="White J."/>
            <person name="Sykes S."/>
            <person name="Heiman D."/>
            <person name="Young S."/>
            <person name="Zeng Q."/>
            <person name="Abouelleil A."/>
            <person name="Aftuck L."/>
            <person name="Bessette D."/>
            <person name="Brown A."/>
            <person name="FitzGerald M."/>
            <person name="Lui A."/>
            <person name="Macdonald J.P."/>
            <person name="Priest M."/>
            <person name="Orbach M.J."/>
            <person name="Galgiani J.N."/>
            <person name="Kirkland T.N."/>
            <person name="Cole G.T."/>
            <person name="Birren B.W."/>
            <person name="Henn M.R."/>
            <person name="Taylor J.W."/>
            <person name="Rounsley S.D."/>
        </authorList>
    </citation>
    <scope>NUCLEOTIDE SEQUENCE [LARGE SCALE GENOMIC DNA]</scope>
    <source>
        <strain evidence="16">RMSCC 3488</strain>
    </source>
</reference>
<evidence type="ECO:0000256" key="11">
    <source>
        <dbReference type="ARBA" id="ARBA00023211"/>
    </source>
</evidence>
<dbReference type="InterPro" id="IPR029149">
    <property type="entry name" value="Creatin/AminoP/Spt16_N"/>
</dbReference>
<evidence type="ECO:0000256" key="13">
    <source>
        <dbReference type="ARBA" id="ARBA00032413"/>
    </source>
</evidence>
<dbReference type="Proteomes" id="UP000054567">
    <property type="component" value="Unassembled WGS sequence"/>
</dbReference>
<dbReference type="Gene3D" id="3.90.230.10">
    <property type="entry name" value="Creatinase/methionine aminopeptidase superfamily"/>
    <property type="match status" value="1"/>
</dbReference>
<dbReference type="OrthoDB" id="4215474at2759"/>
<evidence type="ECO:0000256" key="6">
    <source>
        <dbReference type="ARBA" id="ARBA00022438"/>
    </source>
</evidence>
<organism evidence="15 16">
    <name type="scientific">Coccidioides posadasii RMSCC 3488</name>
    <dbReference type="NCBI Taxonomy" id="454284"/>
    <lineage>
        <taxon>Eukaryota</taxon>
        <taxon>Fungi</taxon>
        <taxon>Dikarya</taxon>
        <taxon>Ascomycota</taxon>
        <taxon>Pezizomycotina</taxon>
        <taxon>Eurotiomycetes</taxon>
        <taxon>Eurotiomycetidae</taxon>
        <taxon>Onygenales</taxon>
        <taxon>Onygenaceae</taxon>
        <taxon>Coccidioides</taxon>
    </lineage>
</organism>